<gene>
    <name evidence="12" type="ORF">SS50377_14238</name>
    <name evidence="13" type="ORF">SS50377_22173</name>
</gene>
<evidence type="ECO:0000313" key="13">
    <source>
        <dbReference type="EMBL" id="KAH0576609.1"/>
    </source>
</evidence>
<evidence type="ECO:0000256" key="9">
    <source>
        <dbReference type="PROSITE-ProRule" id="PRU00576"/>
    </source>
</evidence>
<dbReference type="PROSITE" id="PS50021">
    <property type="entry name" value="CH"/>
    <property type="match status" value="1"/>
</dbReference>
<reference evidence="13" key="2">
    <citation type="submission" date="2020-12" db="EMBL/GenBank/DDBJ databases">
        <title>New Spironucleus salmonicida genome in near-complete chromosomes.</title>
        <authorList>
            <person name="Xu F."/>
            <person name="Kurt Z."/>
            <person name="Jimenez-Gonzalez A."/>
            <person name="Astvaldsson A."/>
            <person name="Andersson J.O."/>
            <person name="Svard S.G."/>
        </authorList>
    </citation>
    <scope>NUCLEOTIDE SEQUENCE</scope>
    <source>
        <strain evidence="13">ATCC 50377</strain>
    </source>
</reference>
<reference evidence="12 13" key="1">
    <citation type="journal article" date="2014" name="PLoS Genet.">
        <title>The Genome of Spironucleus salmonicida Highlights a Fish Pathogen Adapted to Fluctuating Environments.</title>
        <authorList>
            <person name="Xu F."/>
            <person name="Jerlstrom-Hultqvist J."/>
            <person name="Einarsson E."/>
            <person name="Astvaldsson A."/>
            <person name="Svard S.G."/>
            <person name="Andersson J.O."/>
        </authorList>
    </citation>
    <scope>NUCLEOTIDE SEQUENCE</scope>
    <source>
        <strain evidence="13">ATCC 50377</strain>
    </source>
</reference>
<evidence type="ECO:0000256" key="2">
    <source>
        <dbReference type="ARBA" id="ARBA00010729"/>
    </source>
</evidence>
<feature type="domain" description="Calponin-homology (CH)" evidence="10">
    <location>
        <begin position="13"/>
        <end position="115"/>
    </location>
</feature>
<dbReference type="EMBL" id="KI546089">
    <property type="protein sequence ID" value="EST45666.1"/>
    <property type="molecule type" value="Genomic_DNA"/>
</dbReference>
<keyword evidence="4" id="KW-0132">Cell division</keyword>
<dbReference type="EMBL" id="AUWU02000002">
    <property type="protein sequence ID" value="KAH0576609.1"/>
    <property type="molecule type" value="Genomic_DNA"/>
</dbReference>
<dbReference type="InterPro" id="IPR004953">
    <property type="entry name" value="EB1_C"/>
</dbReference>
<dbReference type="SUPFAM" id="SSF140612">
    <property type="entry name" value="EB1 dimerisation domain-like"/>
    <property type="match status" value="1"/>
</dbReference>
<evidence type="ECO:0000256" key="3">
    <source>
        <dbReference type="ARBA" id="ARBA00022490"/>
    </source>
</evidence>
<comment type="subcellular location">
    <subcellularLocation>
        <location evidence="1">Cytoplasm</location>
        <location evidence="1">Cytoskeleton</location>
    </subcellularLocation>
</comment>
<dbReference type="PANTHER" id="PTHR10623">
    <property type="entry name" value="MICROTUBULE-ASSOCIATED PROTEIN RP/EB FAMILY MEMBER"/>
    <property type="match status" value="1"/>
</dbReference>
<evidence type="ECO:0000313" key="12">
    <source>
        <dbReference type="EMBL" id="EST45666.1"/>
    </source>
</evidence>
<sequence>MSKAAGIHSACYQVGRMQLVQWLHEMLNENVEKVEDVSSGHHYCILLEALYPGQINVPKIIMNAKLEWEKVSNLKMVQNCLIQHKVDRAVDVDKLAKGKFQDNIEFLQWFKWFFEQNFDVGSGFDAEDVRRRTGKKSTAGTNAAVKPGAKPTAVVSKASTISKSVISSSGVSQNKPNLDVQQQLDRRTKESKFYFNKLREIELYMGELTEQAEAAGLQDDGNQLNLMNVINKVEEVLYATYTE</sequence>
<dbReference type="VEuPathDB" id="GiardiaDB:SS50377_22173"/>
<dbReference type="SUPFAM" id="SSF47576">
    <property type="entry name" value="Calponin-homology domain, CH-domain"/>
    <property type="match status" value="1"/>
</dbReference>
<evidence type="ECO:0000313" key="14">
    <source>
        <dbReference type="Proteomes" id="UP000018208"/>
    </source>
</evidence>
<protein>
    <submittedName>
        <fullName evidence="13">Microtubule binding protein EB1</fullName>
    </submittedName>
    <submittedName>
        <fullName evidence="12">Microtubule-associated protein, RP/EB family</fullName>
    </submittedName>
</protein>
<evidence type="ECO:0000256" key="1">
    <source>
        <dbReference type="ARBA" id="ARBA00004245"/>
    </source>
</evidence>
<dbReference type="InterPro" id="IPR036872">
    <property type="entry name" value="CH_dom_sf"/>
</dbReference>
<evidence type="ECO:0000259" key="11">
    <source>
        <dbReference type="PROSITE" id="PS51230"/>
    </source>
</evidence>
<organism evidence="12">
    <name type="scientific">Spironucleus salmonicida</name>
    <dbReference type="NCBI Taxonomy" id="348837"/>
    <lineage>
        <taxon>Eukaryota</taxon>
        <taxon>Metamonada</taxon>
        <taxon>Diplomonadida</taxon>
        <taxon>Hexamitidae</taxon>
        <taxon>Hexamitinae</taxon>
        <taxon>Spironucleus</taxon>
    </lineage>
</organism>
<keyword evidence="7" id="KW-0206">Cytoskeleton</keyword>
<dbReference type="FunFam" id="1.10.418.10:FF:000028">
    <property type="entry name" value="RP/EB family microtubule-associated protein"/>
    <property type="match status" value="1"/>
</dbReference>
<dbReference type="GO" id="GO:0051301">
    <property type="term" value="P:cell division"/>
    <property type="evidence" value="ECO:0007669"/>
    <property type="project" value="UniProtKB-KW"/>
</dbReference>
<dbReference type="GO" id="GO:0005874">
    <property type="term" value="C:microtubule"/>
    <property type="evidence" value="ECO:0007669"/>
    <property type="project" value="UniProtKB-KW"/>
</dbReference>
<accession>V6LPP1</accession>
<dbReference type="Pfam" id="PF00307">
    <property type="entry name" value="CH"/>
    <property type="match status" value="1"/>
</dbReference>
<keyword evidence="14" id="KW-1185">Reference proteome</keyword>
<dbReference type="AlphaFoldDB" id="V6LPP1"/>
<dbReference type="GO" id="GO:0008017">
    <property type="term" value="F:microtubule binding"/>
    <property type="evidence" value="ECO:0007669"/>
    <property type="project" value="InterPro"/>
</dbReference>
<comment type="similarity">
    <text evidence="2">Belongs to the MAPRE family.</text>
</comment>
<evidence type="ECO:0000259" key="10">
    <source>
        <dbReference type="PROSITE" id="PS50021"/>
    </source>
</evidence>
<dbReference type="InterPro" id="IPR027328">
    <property type="entry name" value="MAPRE"/>
</dbReference>
<evidence type="ECO:0000256" key="6">
    <source>
        <dbReference type="ARBA" id="ARBA00022776"/>
    </source>
</evidence>
<proteinExistence type="inferred from homology"/>
<dbReference type="InterPro" id="IPR036133">
    <property type="entry name" value="EB1_C_sf"/>
</dbReference>
<dbReference type="Pfam" id="PF03271">
    <property type="entry name" value="EB1"/>
    <property type="match status" value="1"/>
</dbReference>
<dbReference type="Gene3D" id="1.20.5.1430">
    <property type="match status" value="1"/>
</dbReference>
<evidence type="ECO:0000256" key="8">
    <source>
        <dbReference type="ARBA" id="ARBA00023306"/>
    </source>
</evidence>
<keyword evidence="8" id="KW-0131">Cell cycle</keyword>
<dbReference type="InterPro" id="IPR001715">
    <property type="entry name" value="CH_dom"/>
</dbReference>
<dbReference type="Proteomes" id="UP000018208">
    <property type="component" value="Unassembled WGS sequence"/>
</dbReference>
<keyword evidence="5 9" id="KW-0493">Microtubule</keyword>
<feature type="domain" description="EB1 C-terminal" evidence="11">
    <location>
        <begin position="162"/>
        <end position="243"/>
    </location>
</feature>
<name>V6LPP1_9EUKA</name>
<evidence type="ECO:0000256" key="4">
    <source>
        <dbReference type="ARBA" id="ARBA00022618"/>
    </source>
</evidence>
<keyword evidence="3" id="KW-0963">Cytoplasm</keyword>
<dbReference type="Gene3D" id="1.10.418.10">
    <property type="entry name" value="Calponin-like domain"/>
    <property type="match status" value="1"/>
</dbReference>
<evidence type="ECO:0000256" key="7">
    <source>
        <dbReference type="ARBA" id="ARBA00023212"/>
    </source>
</evidence>
<keyword evidence="6" id="KW-0498">Mitosis</keyword>
<evidence type="ECO:0000256" key="5">
    <source>
        <dbReference type="ARBA" id="ARBA00022701"/>
    </source>
</evidence>
<dbReference type="PROSITE" id="PS51230">
    <property type="entry name" value="EB1_C"/>
    <property type="match status" value="1"/>
</dbReference>
<dbReference type="OrthoDB" id="2119228at2759"/>